<dbReference type="Pfam" id="PF00270">
    <property type="entry name" value="DEAD"/>
    <property type="match status" value="1"/>
</dbReference>
<dbReference type="GO" id="GO:0003676">
    <property type="term" value="F:nucleic acid binding"/>
    <property type="evidence" value="ECO:0007669"/>
    <property type="project" value="InterPro"/>
</dbReference>
<gene>
    <name evidence="2" type="ORF">HNO88_001486</name>
</gene>
<dbReference type="Gene3D" id="3.40.50.300">
    <property type="entry name" value="P-loop containing nucleotide triphosphate hydrolases"/>
    <property type="match status" value="2"/>
</dbReference>
<dbReference type="InterPro" id="IPR011545">
    <property type="entry name" value="DEAD/DEAH_box_helicase_dom"/>
</dbReference>
<evidence type="ECO:0000313" key="2">
    <source>
        <dbReference type="EMBL" id="MBB4858167.1"/>
    </source>
</evidence>
<name>A0A7W7K8F4_9SPHN</name>
<dbReference type="AlphaFoldDB" id="A0A7W7K8F4"/>
<dbReference type="InterPro" id="IPR014001">
    <property type="entry name" value="Helicase_ATP-bd"/>
</dbReference>
<dbReference type="SMART" id="SM00487">
    <property type="entry name" value="DEXDc"/>
    <property type="match status" value="1"/>
</dbReference>
<evidence type="ECO:0000259" key="1">
    <source>
        <dbReference type="SMART" id="SM00487"/>
    </source>
</evidence>
<reference evidence="2 3" key="1">
    <citation type="submission" date="2020-08" db="EMBL/GenBank/DDBJ databases">
        <title>Functional genomics of gut bacteria from endangered species of beetles.</title>
        <authorList>
            <person name="Carlos-Shanley C."/>
        </authorList>
    </citation>
    <scope>NUCLEOTIDE SEQUENCE [LARGE SCALE GENOMIC DNA]</scope>
    <source>
        <strain evidence="2 3">S00245</strain>
    </source>
</reference>
<evidence type="ECO:0000313" key="3">
    <source>
        <dbReference type="Proteomes" id="UP000555448"/>
    </source>
</evidence>
<comment type="caution">
    <text evidence="2">The sequence shown here is derived from an EMBL/GenBank/DDBJ whole genome shotgun (WGS) entry which is preliminary data.</text>
</comment>
<dbReference type="Proteomes" id="UP000555448">
    <property type="component" value="Unassembled WGS sequence"/>
</dbReference>
<sequence length="695" mass="76959">MTTSKPIPAVSFQTARTGASAKANELGMRQMQERAYAKRGEQFLLIKSPPASGKSRALMFIALDKLHNQGVSQAIIVVPEKSIGGSFADEPLTKHGFHYDWTVKPQWNLCNAPGPDEERVDPSKVRAVGQFLANDDKVLVCTHATFRFAVEQLGVEAFDNRLIAVDEFHHVSANPDNKLGGQLAEFIRRGKVHIVAMTGSYFRGDAVAVLPPEDEAKFETVTYTYYEQLNGYDHLKSLNIGYYFYTGRYLDAIEAVLDPSLKTIVHIPSVNSRESTKDKIKEVEEIMEYLGDWKGVDDATGFHRVELPDGRTIKIADLVDDSDATKRAKALNALKDPAHKNDRDHVDIIIALGMAKEGFDWIWCEHALTVGYRSSLTEIIQIIGRATRDAPNKEVASFTNLIAEPDASEAAVVDAINDTLKAIAASLLMEQVLAPRFNFTPKDRGPIERFDYGEGGYKEGKTNVGFNEQRGQFHFEIKGLVEPKSPEANRICTEDLNEVITAFVQDKSALERGLFDGAHVGGETLAEELTQLKMGKIVRDRYPELTDEDQEAVRQHAIAALNLTQKAKQLASTGDAGDGDELRANTALLDGVRKFAMDVRDLDIDLIDRINPFEAAYAVLAKSMSEGTLKQVAAVIEKRKVSIPYEEARDLAIRALKWKQERGRAPDITAQDPWEKRLAEGVAALAKHRAQAANG</sequence>
<accession>A0A7W7K8F4</accession>
<dbReference type="EMBL" id="JACHLR010000005">
    <property type="protein sequence ID" value="MBB4858167.1"/>
    <property type="molecule type" value="Genomic_DNA"/>
</dbReference>
<organism evidence="2 3">
    <name type="scientific">Novosphingobium chloroacetimidivorans</name>
    <dbReference type="NCBI Taxonomy" id="1428314"/>
    <lineage>
        <taxon>Bacteria</taxon>
        <taxon>Pseudomonadati</taxon>
        <taxon>Pseudomonadota</taxon>
        <taxon>Alphaproteobacteria</taxon>
        <taxon>Sphingomonadales</taxon>
        <taxon>Sphingomonadaceae</taxon>
        <taxon>Novosphingobium</taxon>
    </lineage>
</organism>
<dbReference type="GO" id="GO:0005524">
    <property type="term" value="F:ATP binding"/>
    <property type="evidence" value="ECO:0007669"/>
    <property type="project" value="InterPro"/>
</dbReference>
<keyword evidence="3" id="KW-1185">Reference proteome</keyword>
<dbReference type="SUPFAM" id="SSF52540">
    <property type="entry name" value="P-loop containing nucleoside triphosphate hydrolases"/>
    <property type="match status" value="1"/>
</dbReference>
<protein>
    <recommendedName>
        <fullName evidence="1">Helicase ATP-binding domain-containing protein</fullName>
    </recommendedName>
</protein>
<dbReference type="RefSeq" id="WP_184243613.1">
    <property type="nucleotide sequence ID" value="NZ_JACHLR010000005.1"/>
</dbReference>
<proteinExistence type="predicted"/>
<feature type="domain" description="Helicase ATP-binding" evidence="1">
    <location>
        <begin position="24"/>
        <end position="224"/>
    </location>
</feature>
<dbReference type="InterPro" id="IPR027417">
    <property type="entry name" value="P-loop_NTPase"/>
</dbReference>